<sequence length="706" mass="76930">MATSASVWFVGTVTSRLRVNLCTHPRKADINQIAFLISLEILFRPSSHKVLEQRQASQLTEEMAKVRVTLVLAVAVVCLLQQPLMLVSSVAGFAFDSPHIFREFDSVLANFSTLLRNFIRNSALPDIAADPVKVPLASKLRASYDFIVVGAGSAGSVLASRLSEDPALQVLLVEAGPDDRGKTDLAVPLAGLLSFGSPLDWSLKTAPDLRFKGLKGNENIWRSGKVLGGSSSINAMIYCRGSRHDFDRWANYTGDETWDYRHVLSYFIKAEGAQGDLRDSPYHGKDGPLSVSRGANVKFPQVFMKAVEEAGFETNPDYNGASVLGASYIQRTQLNGERMSTSRAYLRPALSRPNLDVVVDAYVTKVIIREGRAAGVEMVMNADTFTAEARSEVILSAGAVGSTKLLLLSGIGPLGHLESLGIPVVADLPVGQNLQDHLHQHVTFKMDPPIGVTLGDFTNVWSILEYAFFKTGPLATAYGVEAHFLVALSPEDKALGWPQLTYEVLTIPSSTVMMRALNYDDTTVRELSGQDKMSYGFQLLATVVRPESRGAIYLKSTDPFDDPLIQTNYLRHEKDVDVLLQGIDIAHSIGNTPAMKQIGVAPTEDFAYSPCKEFAFNSTDFWRCQVQARPVSIYHPSGTCKMGPVGEPTAVLDSQLRVQGVEGLRVVDASIMPWVTSCNLNAPVIMIAEKAADMIRGLPPLPPTDL</sequence>
<dbReference type="Pfam" id="PF05199">
    <property type="entry name" value="GMC_oxred_C"/>
    <property type="match status" value="1"/>
</dbReference>
<evidence type="ECO:0000259" key="6">
    <source>
        <dbReference type="PROSITE" id="PS00623"/>
    </source>
</evidence>
<evidence type="ECO:0000256" key="5">
    <source>
        <dbReference type="RuleBase" id="RU003968"/>
    </source>
</evidence>
<comment type="cofactor">
    <cofactor evidence="1">
        <name>FAD</name>
        <dbReference type="ChEBI" id="CHEBI:57692"/>
    </cofactor>
</comment>
<evidence type="ECO:0000256" key="4">
    <source>
        <dbReference type="ARBA" id="ARBA00022827"/>
    </source>
</evidence>
<keyword evidence="4 5" id="KW-0274">FAD</keyword>
<evidence type="ECO:0000256" key="1">
    <source>
        <dbReference type="ARBA" id="ARBA00001974"/>
    </source>
</evidence>
<comment type="caution">
    <text evidence="7">The sequence shown here is derived from an EMBL/GenBank/DDBJ whole genome shotgun (WGS) entry which is preliminary data.</text>
</comment>
<dbReference type="Pfam" id="PF00732">
    <property type="entry name" value="GMC_oxred_N"/>
    <property type="match status" value="1"/>
</dbReference>
<reference evidence="7" key="1">
    <citation type="journal article" date="2023" name="G3 (Bethesda)">
        <title>A reference genome for the long-term kleptoplast-retaining sea slug Elysia crispata morphotype clarki.</title>
        <authorList>
            <person name="Eastman K.E."/>
            <person name="Pendleton A.L."/>
            <person name="Shaikh M.A."/>
            <person name="Suttiyut T."/>
            <person name="Ogas R."/>
            <person name="Tomko P."/>
            <person name="Gavelis G."/>
            <person name="Widhalm J.R."/>
            <person name="Wisecaver J.H."/>
        </authorList>
    </citation>
    <scope>NUCLEOTIDE SEQUENCE</scope>
    <source>
        <strain evidence="7">ECLA1</strain>
    </source>
</reference>
<dbReference type="Gene3D" id="3.30.560.10">
    <property type="entry name" value="Glucose Oxidase, domain 3"/>
    <property type="match status" value="1"/>
</dbReference>
<dbReference type="PANTHER" id="PTHR11552">
    <property type="entry name" value="GLUCOSE-METHANOL-CHOLINE GMC OXIDOREDUCTASE"/>
    <property type="match status" value="1"/>
</dbReference>
<dbReference type="InterPro" id="IPR007867">
    <property type="entry name" value="GMC_OxRtase_C"/>
</dbReference>
<name>A0AAE1CVQ4_9GAST</name>
<dbReference type="InterPro" id="IPR000172">
    <property type="entry name" value="GMC_OxRdtase_N"/>
</dbReference>
<evidence type="ECO:0000256" key="2">
    <source>
        <dbReference type="ARBA" id="ARBA00010790"/>
    </source>
</evidence>
<keyword evidence="8" id="KW-1185">Reference proteome</keyword>
<dbReference type="InterPro" id="IPR036188">
    <property type="entry name" value="FAD/NAD-bd_sf"/>
</dbReference>
<evidence type="ECO:0000313" key="8">
    <source>
        <dbReference type="Proteomes" id="UP001283361"/>
    </source>
</evidence>
<dbReference type="SUPFAM" id="SSF51905">
    <property type="entry name" value="FAD/NAD(P)-binding domain"/>
    <property type="match status" value="1"/>
</dbReference>
<dbReference type="AlphaFoldDB" id="A0AAE1CVQ4"/>
<dbReference type="InterPro" id="IPR012132">
    <property type="entry name" value="GMC_OxRdtase"/>
</dbReference>
<dbReference type="Gene3D" id="3.50.50.60">
    <property type="entry name" value="FAD/NAD(P)-binding domain"/>
    <property type="match status" value="1"/>
</dbReference>
<evidence type="ECO:0000313" key="7">
    <source>
        <dbReference type="EMBL" id="KAK3738262.1"/>
    </source>
</evidence>
<gene>
    <name evidence="7" type="ORF">RRG08_039673</name>
</gene>
<comment type="similarity">
    <text evidence="2 5">Belongs to the GMC oxidoreductase family.</text>
</comment>
<protein>
    <recommendedName>
        <fullName evidence="6">Glucose-methanol-choline oxidoreductase N-terminal domain-containing protein</fullName>
    </recommendedName>
</protein>
<evidence type="ECO:0000256" key="3">
    <source>
        <dbReference type="ARBA" id="ARBA00022630"/>
    </source>
</evidence>
<dbReference type="GO" id="GO:0016614">
    <property type="term" value="F:oxidoreductase activity, acting on CH-OH group of donors"/>
    <property type="evidence" value="ECO:0007669"/>
    <property type="project" value="InterPro"/>
</dbReference>
<dbReference type="PANTHER" id="PTHR11552:SF147">
    <property type="entry name" value="CHOLINE DEHYDROGENASE, MITOCHONDRIAL"/>
    <property type="match status" value="1"/>
</dbReference>
<dbReference type="SUPFAM" id="SSF54373">
    <property type="entry name" value="FAD-linked reductases, C-terminal domain"/>
    <property type="match status" value="1"/>
</dbReference>
<keyword evidence="3 5" id="KW-0285">Flavoprotein</keyword>
<dbReference type="Proteomes" id="UP001283361">
    <property type="component" value="Unassembled WGS sequence"/>
</dbReference>
<dbReference type="GO" id="GO:0050660">
    <property type="term" value="F:flavin adenine dinucleotide binding"/>
    <property type="evidence" value="ECO:0007669"/>
    <property type="project" value="InterPro"/>
</dbReference>
<proteinExistence type="inferred from homology"/>
<dbReference type="PROSITE" id="PS00623">
    <property type="entry name" value="GMC_OXRED_1"/>
    <property type="match status" value="1"/>
</dbReference>
<accession>A0AAE1CVQ4</accession>
<dbReference type="EMBL" id="JAWDGP010006599">
    <property type="protein sequence ID" value="KAK3738262.1"/>
    <property type="molecule type" value="Genomic_DNA"/>
</dbReference>
<feature type="domain" description="Glucose-methanol-choline oxidoreductase N-terminal" evidence="6">
    <location>
        <begin position="224"/>
        <end position="247"/>
    </location>
</feature>
<organism evidence="7 8">
    <name type="scientific">Elysia crispata</name>
    <name type="common">lettuce slug</name>
    <dbReference type="NCBI Taxonomy" id="231223"/>
    <lineage>
        <taxon>Eukaryota</taxon>
        <taxon>Metazoa</taxon>
        <taxon>Spiralia</taxon>
        <taxon>Lophotrochozoa</taxon>
        <taxon>Mollusca</taxon>
        <taxon>Gastropoda</taxon>
        <taxon>Heterobranchia</taxon>
        <taxon>Euthyneura</taxon>
        <taxon>Panpulmonata</taxon>
        <taxon>Sacoglossa</taxon>
        <taxon>Placobranchoidea</taxon>
        <taxon>Plakobranchidae</taxon>
        <taxon>Elysia</taxon>
    </lineage>
</organism>